<sequence>MMQKPLELGKPEPQNPPVIKEQVDVKTKTDPAEEILFRPQQQRDIVWRWQMRRRVRRRVA</sequence>
<gene>
    <name evidence="1" type="ORF">EI684_07785</name>
</gene>
<organism evidence="1 2">
    <name type="scientific">Candidatus Viridilinea halotolerans</name>
    <dbReference type="NCBI Taxonomy" id="2491704"/>
    <lineage>
        <taxon>Bacteria</taxon>
        <taxon>Bacillati</taxon>
        <taxon>Chloroflexota</taxon>
        <taxon>Chloroflexia</taxon>
        <taxon>Chloroflexales</taxon>
        <taxon>Chloroflexineae</taxon>
        <taxon>Oscillochloridaceae</taxon>
        <taxon>Candidatus Viridilinea</taxon>
    </lineage>
</organism>
<reference evidence="1 2" key="1">
    <citation type="submission" date="2018-12" db="EMBL/GenBank/DDBJ databases">
        <title>Genome Sequence of Candidatus Viridilinea halotolerans isolated from saline sulfide-rich spring.</title>
        <authorList>
            <person name="Grouzdev D.S."/>
            <person name="Burganskaya E.I."/>
            <person name="Krutkina M.S."/>
            <person name="Sukhacheva M.V."/>
            <person name="Gorlenko V.M."/>
        </authorList>
    </citation>
    <scope>NUCLEOTIDE SEQUENCE [LARGE SCALE GENOMIC DNA]</scope>
    <source>
        <strain evidence="1">Chok-6</strain>
    </source>
</reference>
<accession>A0A426U2Z0</accession>
<evidence type="ECO:0000313" key="2">
    <source>
        <dbReference type="Proteomes" id="UP000280307"/>
    </source>
</evidence>
<evidence type="ECO:0000313" key="1">
    <source>
        <dbReference type="EMBL" id="RRR74052.1"/>
    </source>
</evidence>
<dbReference type="EMBL" id="RSAS01000299">
    <property type="protein sequence ID" value="RRR74052.1"/>
    <property type="molecule type" value="Genomic_DNA"/>
</dbReference>
<dbReference type="AlphaFoldDB" id="A0A426U2Z0"/>
<name>A0A426U2Z0_9CHLR</name>
<dbReference type="Proteomes" id="UP000280307">
    <property type="component" value="Unassembled WGS sequence"/>
</dbReference>
<protein>
    <submittedName>
        <fullName evidence="1">Uncharacterized protein</fullName>
    </submittedName>
</protein>
<proteinExistence type="predicted"/>
<comment type="caution">
    <text evidence="1">The sequence shown here is derived from an EMBL/GenBank/DDBJ whole genome shotgun (WGS) entry which is preliminary data.</text>
</comment>